<dbReference type="AlphaFoldDB" id="A0ABD3LF30"/>
<name>A0ABD3LF30_EUCGL</name>
<keyword evidence="3" id="KW-1185">Reference proteome</keyword>
<reference evidence="2 3" key="1">
    <citation type="submission" date="2024-11" db="EMBL/GenBank/DDBJ databases">
        <title>Chromosome-level genome assembly of Eucalyptus globulus Labill. provides insights into its genome evolution.</title>
        <authorList>
            <person name="Li X."/>
        </authorList>
    </citation>
    <scope>NUCLEOTIDE SEQUENCE [LARGE SCALE GENOMIC DNA]</scope>
    <source>
        <strain evidence="2">CL2024</strain>
        <tissue evidence="2">Fresh tender leaves</tissue>
    </source>
</reference>
<feature type="region of interest" description="Disordered" evidence="1">
    <location>
        <begin position="49"/>
        <end position="100"/>
    </location>
</feature>
<evidence type="ECO:0000313" key="3">
    <source>
        <dbReference type="Proteomes" id="UP001634007"/>
    </source>
</evidence>
<comment type="caution">
    <text evidence="2">The sequence shown here is derived from an EMBL/GenBank/DDBJ whole genome shotgun (WGS) entry which is preliminary data.</text>
</comment>
<protein>
    <submittedName>
        <fullName evidence="2">Uncharacterized protein</fullName>
    </submittedName>
</protein>
<proteinExistence type="predicted"/>
<sequence>MSRYHFRGGSHLETLTVITLLRFTEAVALLSAHHRLIIPWQPHLGCRSIPLADHSQGQSPPDLHPSPPPLVTACPPCTRSSSPSPPPRLGGTASSPTRSG</sequence>
<accession>A0ABD3LF30</accession>
<gene>
    <name evidence="2" type="ORF">ACJRO7_009693</name>
</gene>
<dbReference type="Proteomes" id="UP001634007">
    <property type="component" value="Unassembled WGS sequence"/>
</dbReference>
<dbReference type="EMBL" id="JBJKBG010000002">
    <property type="protein sequence ID" value="KAL3748491.1"/>
    <property type="molecule type" value="Genomic_DNA"/>
</dbReference>
<organism evidence="2 3">
    <name type="scientific">Eucalyptus globulus</name>
    <name type="common">Tasmanian blue gum</name>
    <dbReference type="NCBI Taxonomy" id="34317"/>
    <lineage>
        <taxon>Eukaryota</taxon>
        <taxon>Viridiplantae</taxon>
        <taxon>Streptophyta</taxon>
        <taxon>Embryophyta</taxon>
        <taxon>Tracheophyta</taxon>
        <taxon>Spermatophyta</taxon>
        <taxon>Magnoliopsida</taxon>
        <taxon>eudicotyledons</taxon>
        <taxon>Gunneridae</taxon>
        <taxon>Pentapetalae</taxon>
        <taxon>rosids</taxon>
        <taxon>malvids</taxon>
        <taxon>Myrtales</taxon>
        <taxon>Myrtaceae</taxon>
        <taxon>Myrtoideae</taxon>
        <taxon>Eucalypteae</taxon>
        <taxon>Eucalyptus</taxon>
    </lineage>
</organism>
<evidence type="ECO:0000256" key="1">
    <source>
        <dbReference type="SAM" id="MobiDB-lite"/>
    </source>
</evidence>
<evidence type="ECO:0000313" key="2">
    <source>
        <dbReference type="EMBL" id="KAL3748491.1"/>
    </source>
</evidence>